<dbReference type="Pfam" id="PF02732">
    <property type="entry name" value="ERCC4"/>
    <property type="match status" value="1"/>
</dbReference>
<comment type="cofactor">
    <cofactor evidence="1">
        <name>Mg(2+)</name>
        <dbReference type="ChEBI" id="CHEBI:18420"/>
    </cofactor>
</comment>
<evidence type="ECO:0000256" key="2">
    <source>
        <dbReference type="ARBA" id="ARBA00010015"/>
    </source>
</evidence>
<keyword evidence="6" id="KW-0227">DNA damage</keyword>
<evidence type="ECO:0000256" key="5">
    <source>
        <dbReference type="ARBA" id="ARBA00022759"/>
    </source>
</evidence>
<evidence type="ECO:0000256" key="11">
    <source>
        <dbReference type="SAM" id="MobiDB-lite"/>
    </source>
</evidence>
<dbReference type="Gene3D" id="3.40.50.10130">
    <property type="match status" value="1"/>
</dbReference>
<comment type="similarity">
    <text evidence="2">Belongs to the XPF family.</text>
</comment>
<dbReference type="GO" id="GO:0000727">
    <property type="term" value="P:double-strand break repair via break-induced replication"/>
    <property type="evidence" value="ECO:0007669"/>
    <property type="project" value="TreeGrafter"/>
</dbReference>
<feature type="domain" description="ERCC4" evidence="12">
    <location>
        <begin position="2"/>
        <end position="96"/>
    </location>
</feature>
<dbReference type="InterPro" id="IPR033309">
    <property type="entry name" value="Mus81"/>
</dbReference>
<organism evidence="13">
    <name type="scientific">viral metagenome</name>
    <dbReference type="NCBI Taxonomy" id="1070528"/>
    <lineage>
        <taxon>unclassified sequences</taxon>
        <taxon>metagenomes</taxon>
        <taxon>organismal metagenomes</taxon>
    </lineage>
</organism>
<keyword evidence="7" id="KW-0378">Hydrolase</keyword>
<keyword evidence="8" id="KW-0460">Magnesium</keyword>
<dbReference type="PANTHER" id="PTHR13451">
    <property type="entry name" value="CLASS II CROSSOVER JUNCTION ENDONUCLEASE MUS81"/>
    <property type="match status" value="1"/>
</dbReference>
<evidence type="ECO:0000256" key="6">
    <source>
        <dbReference type="ARBA" id="ARBA00022763"/>
    </source>
</evidence>
<keyword evidence="4" id="KW-0479">Metal-binding</keyword>
<accession>A0A6C0BK07</accession>
<dbReference type="GO" id="GO:0048476">
    <property type="term" value="C:Holliday junction resolvase complex"/>
    <property type="evidence" value="ECO:0007669"/>
    <property type="project" value="TreeGrafter"/>
</dbReference>
<dbReference type="GO" id="GO:0046872">
    <property type="term" value="F:metal ion binding"/>
    <property type="evidence" value="ECO:0007669"/>
    <property type="project" value="UniProtKB-KW"/>
</dbReference>
<name>A0A6C0BK07_9ZZZZ</name>
<evidence type="ECO:0000256" key="10">
    <source>
        <dbReference type="ARBA" id="ARBA00023204"/>
    </source>
</evidence>
<dbReference type="Pfam" id="PF21292">
    <property type="entry name" value="EME1-MUS81_C"/>
    <property type="match status" value="1"/>
</dbReference>
<dbReference type="GO" id="GO:0003677">
    <property type="term" value="F:DNA binding"/>
    <property type="evidence" value="ECO:0007669"/>
    <property type="project" value="InterPro"/>
</dbReference>
<evidence type="ECO:0000256" key="3">
    <source>
        <dbReference type="ARBA" id="ARBA00022722"/>
    </source>
</evidence>
<dbReference type="AlphaFoldDB" id="A0A6C0BK07"/>
<keyword evidence="10" id="KW-0234">DNA repair</keyword>
<dbReference type="GO" id="GO:0048257">
    <property type="term" value="F:3'-flap endonuclease activity"/>
    <property type="evidence" value="ECO:0007669"/>
    <property type="project" value="TreeGrafter"/>
</dbReference>
<dbReference type="PANTHER" id="PTHR13451:SF0">
    <property type="entry name" value="CROSSOVER JUNCTION ENDONUCLEASE MUS81"/>
    <property type="match status" value="1"/>
</dbReference>
<reference evidence="13" key="1">
    <citation type="journal article" date="2020" name="Nature">
        <title>Giant virus diversity and host interactions through global metagenomics.</title>
        <authorList>
            <person name="Schulz F."/>
            <person name="Roux S."/>
            <person name="Paez-Espino D."/>
            <person name="Jungbluth S."/>
            <person name="Walsh D.A."/>
            <person name="Denef V.J."/>
            <person name="McMahon K.D."/>
            <person name="Konstantinidis K.T."/>
            <person name="Eloe-Fadrosh E.A."/>
            <person name="Kyrpides N.C."/>
            <person name="Woyke T."/>
        </authorList>
    </citation>
    <scope>NUCLEOTIDE SEQUENCE</scope>
    <source>
        <strain evidence="13">GVMAG-M-3300014204-73</strain>
    </source>
</reference>
<dbReference type="Gene3D" id="1.10.150.670">
    <property type="entry name" value="Crossover junction endonuclease EME1, DNA-binding domain"/>
    <property type="match status" value="1"/>
</dbReference>
<dbReference type="GO" id="GO:0008821">
    <property type="term" value="F:crossover junction DNA endonuclease activity"/>
    <property type="evidence" value="ECO:0007669"/>
    <property type="project" value="InterPro"/>
</dbReference>
<feature type="compositionally biased region" description="Pro residues" evidence="11">
    <location>
        <begin position="261"/>
        <end position="270"/>
    </location>
</feature>
<feature type="region of interest" description="Disordered" evidence="11">
    <location>
        <begin position="260"/>
        <end position="279"/>
    </location>
</feature>
<evidence type="ECO:0000313" key="13">
    <source>
        <dbReference type="EMBL" id="QHS92352.1"/>
    </source>
</evidence>
<keyword evidence="3" id="KW-0540">Nuclease</keyword>
<dbReference type="GO" id="GO:0005634">
    <property type="term" value="C:nucleus"/>
    <property type="evidence" value="ECO:0007669"/>
    <property type="project" value="TreeGrafter"/>
</dbReference>
<evidence type="ECO:0000256" key="7">
    <source>
        <dbReference type="ARBA" id="ARBA00022801"/>
    </source>
</evidence>
<dbReference type="EMBL" id="MN739178">
    <property type="protein sequence ID" value="QHS92352.1"/>
    <property type="molecule type" value="Genomic_DNA"/>
</dbReference>
<evidence type="ECO:0000256" key="1">
    <source>
        <dbReference type="ARBA" id="ARBA00001946"/>
    </source>
</evidence>
<dbReference type="GO" id="GO:0031573">
    <property type="term" value="P:mitotic intra-S DNA damage checkpoint signaling"/>
    <property type="evidence" value="ECO:0007669"/>
    <property type="project" value="TreeGrafter"/>
</dbReference>
<evidence type="ECO:0000256" key="4">
    <source>
        <dbReference type="ARBA" id="ARBA00022723"/>
    </source>
</evidence>
<sequence>MQIIIDSRENKLIRALESDYLKKECNHLIFDIDQLDVGDIMYQDGSQVVCLVERKTLEDYVNSITDKRSKNQSLRIQQLRKQFPQMIVIYLIEGAFVPKDHKFYNGITRDALYTSLIHRVTRDHYTLYRSCDIYDTALIITKLYDQLSQIVSSPSEQDHEKIEYLKTIKLAKKDNMTPENCYLCQLSQIPGSSIDFAQAIAKQYPNMVSLINAYQQVPISQRDQLLAELIVPVANHKVRRLGNVLSQRIYQYLFGTQLVQPQPPSQPPPTSKIKIQIKK</sequence>
<dbReference type="GO" id="GO:0000712">
    <property type="term" value="P:resolution of meiotic recombination intermediates"/>
    <property type="evidence" value="ECO:0007669"/>
    <property type="project" value="TreeGrafter"/>
</dbReference>
<dbReference type="InterPro" id="IPR011335">
    <property type="entry name" value="Restrct_endonuc-II-like"/>
</dbReference>
<dbReference type="InterPro" id="IPR006166">
    <property type="entry name" value="ERCC4_domain"/>
</dbReference>
<keyword evidence="5" id="KW-0255">Endonuclease</keyword>
<evidence type="ECO:0000256" key="8">
    <source>
        <dbReference type="ARBA" id="ARBA00022842"/>
    </source>
</evidence>
<dbReference type="SUPFAM" id="SSF52980">
    <property type="entry name" value="Restriction endonuclease-like"/>
    <property type="match status" value="1"/>
</dbReference>
<dbReference type="GO" id="GO:0006308">
    <property type="term" value="P:DNA catabolic process"/>
    <property type="evidence" value="ECO:0007669"/>
    <property type="project" value="InterPro"/>
</dbReference>
<dbReference type="InterPro" id="IPR042530">
    <property type="entry name" value="EME1/EME2_C"/>
</dbReference>
<protein>
    <recommendedName>
        <fullName evidence="12">ERCC4 domain-containing protein</fullName>
    </recommendedName>
</protein>
<dbReference type="SMART" id="SM00891">
    <property type="entry name" value="ERCC4"/>
    <property type="match status" value="1"/>
</dbReference>
<keyword evidence="9" id="KW-0233">DNA recombination</keyword>
<evidence type="ECO:0000256" key="9">
    <source>
        <dbReference type="ARBA" id="ARBA00023172"/>
    </source>
</evidence>
<proteinExistence type="inferred from homology"/>
<evidence type="ECO:0000259" key="12">
    <source>
        <dbReference type="SMART" id="SM00891"/>
    </source>
</evidence>